<keyword evidence="2 3" id="KW-0732">Signal</keyword>
<evidence type="ECO:0000313" key="4">
    <source>
        <dbReference type="EMBL" id="MDC2891468.1"/>
    </source>
</evidence>
<evidence type="ECO:0000313" key="5">
    <source>
        <dbReference type="Proteomes" id="UP001528411"/>
    </source>
</evidence>
<dbReference type="RefSeq" id="WP_272182439.1">
    <property type="nucleotide sequence ID" value="NZ_JAQOMS010000002.1"/>
</dbReference>
<evidence type="ECO:0000256" key="1">
    <source>
        <dbReference type="ARBA" id="ARBA00010634"/>
    </source>
</evidence>
<organism evidence="4 5">
    <name type="scientific">Psychrosphaera algicola</name>
    <dbReference type="NCBI Taxonomy" id="3023714"/>
    <lineage>
        <taxon>Bacteria</taxon>
        <taxon>Pseudomonadati</taxon>
        <taxon>Pseudomonadota</taxon>
        <taxon>Gammaproteobacteria</taxon>
        <taxon>Alteromonadales</taxon>
        <taxon>Pseudoalteromonadaceae</taxon>
        <taxon>Psychrosphaera</taxon>
    </lineage>
</organism>
<dbReference type="EMBL" id="JAQOMS010000002">
    <property type="protein sequence ID" value="MDC2891468.1"/>
    <property type="molecule type" value="Genomic_DNA"/>
</dbReference>
<gene>
    <name evidence="4" type="ORF">PN838_25515</name>
</gene>
<comment type="similarity">
    <text evidence="1">Belongs to the MlaA family.</text>
</comment>
<evidence type="ECO:0000256" key="2">
    <source>
        <dbReference type="ARBA" id="ARBA00022729"/>
    </source>
</evidence>
<keyword evidence="5" id="KW-1185">Reference proteome</keyword>
<keyword evidence="4" id="KW-0449">Lipoprotein</keyword>
<accession>A0ABT5FJU7</accession>
<dbReference type="Pfam" id="PF04333">
    <property type="entry name" value="MlaA"/>
    <property type="match status" value="1"/>
</dbReference>
<dbReference type="PANTHER" id="PTHR30035">
    <property type="entry name" value="LIPOPROTEIN VACJ-RELATED"/>
    <property type="match status" value="1"/>
</dbReference>
<comment type="caution">
    <text evidence="4">The sequence shown here is derived from an EMBL/GenBank/DDBJ whole genome shotgun (WGS) entry which is preliminary data.</text>
</comment>
<sequence>MKSTWIKQVVLITFVLLLSACAKTPEPQPVDATNTEQVIAPIVDERDPFESMNRSLWDFNWNVLDKYVLRPLAVGYSEYLPRPAQTGVRNFVTNLEEARLCGK</sequence>
<name>A0ABT5FJU7_9GAMM</name>
<dbReference type="Proteomes" id="UP001528411">
    <property type="component" value="Unassembled WGS sequence"/>
</dbReference>
<feature type="signal peptide" evidence="3">
    <location>
        <begin position="1"/>
        <end position="22"/>
    </location>
</feature>
<dbReference type="PRINTS" id="PR01805">
    <property type="entry name" value="VACJLIPOPROT"/>
</dbReference>
<proteinExistence type="inferred from homology"/>
<dbReference type="PROSITE" id="PS51257">
    <property type="entry name" value="PROKAR_LIPOPROTEIN"/>
    <property type="match status" value="1"/>
</dbReference>
<evidence type="ECO:0000256" key="3">
    <source>
        <dbReference type="SAM" id="SignalP"/>
    </source>
</evidence>
<dbReference type="InterPro" id="IPR007428">
    <property type="entry name" value="MlaA"/>
</dbReference>
<reference evidence="4 5" key="1">
    <citation type="submission" date="2023-01" db="EMBL/GenBank/DDBJ databases">
        <title>Psychrosphaera sp. nov., isolated from marine algae.</title>
        <authorList>
            <person name="Bayburt H."/>
            <person name="Choi B.J."/>
            <person name="Kim J.M."/>
            <person name="Choi D.G."/>
            <person name="Jeon C.O."/>
        </authorList>
    </citation>
    <scope>NUCLEOTIDE SEQUENCE [LARGE SCALE GENOMIC DNA]</scope>
    <source>
        <strain evidence="4 5">G1-22</strain>
    </source>
</reference>
<feature type="chain" id="PRO_5045409651" evidence="3">
    <location>
        <begin position="23"/>
        <end position="103"/>
    </location>
</feature>
<protein>
    <submittedName>
        <fullName evidence="4">MlaA family lipoprotein</fullName>
    </submittedName>
</protein>
<dbReference type="PANTHER" id="PTHR30035:SF3">
    <property type="entry name" value="INTERMEMBRANE PHOSPHOLIPID TRANSPORT SYSTEM LIPOPROTEIN MLAA"/>
    <property type="match status" value="1"/>
</dbReference>